<name>A0A8R1ETF8_CAEJA</name>
<dbReference type="EnsemblMetazoa" id="CJA41741.1">
    <property type="protein sequence ID" value="CJA41741.1"/>
    <property type="gene ID" value="WBGene00217589"/>
</dbReference>
<reference evidence="3" key="1">
    <citation type="submission" date="2010-08" db="EMBL/GenBank/DDBJ databases">
        <authorList>
            <consortium name="Caenorhabditis japonica Sequencing Consortium"/>
            <person name="Wilson R.K."/>
        </authorList>
    </citation>
    <scope>NUCLEOTIDE SEQUENCE [LARGE SCALE GENOMIC DNA]</scope>
    <source>
        <strain evidence="3">DF5081</strain>
    </source>
</reference>
<feature type="region of interest" description="Disordered" evidence="1">
    <location>
        <begin position="1"/>
        <end position="36"/>
    </location>
</feature>
<dbReference type="AlphaFoldDB" id="A0A8R1ETF8"/>
<proteinExistence type="predicted"/>
<feature type="compositionally biased region" description="Polar residues" evidence="1">
    <location>
        <begin position="26"/>
        <end position="36"/>
    </location>
</feature>
<dbReference type="Proteomes" id="UP000005237">
    <property type="component" value="Unassembled WGS sequence"/>
</dbReference>
<organism evidence="2 3">
    <name type="scientific">Caenorhabditis japonica</name>
    <dbReference type="NCBI Taxonomy" id="281687"/>
    <lineage>
        <taxon>Eukaryota</taxon>
        <taxon>Metazoa</taxon>
        <taxon>Ecdysozoa</taxon>
        <taxon>Nematoda</taxon>
        <taxon>Chromadorea</taxon>
        <taxon>Rhabditida</taxon>
        <taxon>Rhabditina</taxon>
        <taxon>Rhabditomorpha</taxon>
        <taxon>Rhabditoidea</taxon>
        <taxon>Rhabditidae</taxon>
        <taxon>Peloderinae</taxon>
        <taxon>Caenorhabditis</taxon>
    </lineage>
</organism>
<sequence length="124" mass="13665">MNRALPEYSENHDESKKRKRTFAEGSPSTLGGSQQSYLPHSRMFLVSFYTNNFFITDILQASSLSILHLLAITAFQKSSFSKCHFSLLAFIVIHGVLDPTLPDAASSIDAALLPDSAECTQNLP</sequence>
<evidence type="ECO:0000256" key="1">
    <source>
        <dbReference type="SAM" id="MobiDB-lite"/>
    </source>
</evidence>
<reference evidence="2" key="2">
    <citation type="submission" date="2022-06" db="UniProtKB">
        <authorList>
            <consortium name="EnsemblMetazoa"/>
        </authorList>
    </citation>
    <scope>IDENTIFICATION</scope>
    <source>
        <strain evidence="2">DF5081</strain>
    </source>
</reference>
<evidence type="ECO:0000313" key="3">
    <source>
        <dbReference type="Proteomes" id="UP000005237"/>
    </source>
</evidence>
<keyword evidence="3" id="KW-1185">Reference proteome</keyword>
<protein>
    <submittedName>
        <fullName evidence="2">Uncharacterized protein</fullName>
    </submittedName>
</protein>
<accession>A0A8R1ETF8</accession>
<evidence type="ECO:0000313" key="2">
    <source>
        <dbReference type="EnsemblMetazoa" id="CJA41741.1"/>
    </source>
</evidence>